<evidence type="ECO:0000313" key="1">
    <source>
        <dbReference type="EMBL" id="GBN72033.1"/>
    </source>
</evidence>
<keyword evidence="2" id="KW-1185">Reference proteome</keyword>
<reference evidence="1 2" key="1">
    <citation type="journal article" date="2019" name="Sci. Rep.">
        <title>Orb-weaving spider Araneus ventricosus genome elucidates the spidroin gene catalogue.</title>
        <authorList>
            <person name="Kono N."/>
            <person name="Nakamura H."/>
            <person name="Ohtoshi R."/>
            <person name="Moran D.A.P."/>
            <person name="Shinohara A."/>
            <person name="Yoshida Y."/>
            <person name="Fujiwara M."/>
            <person name="Mori M."/>
            <person name="Tomita M."/>
            <person name="Arakawa K."/>
        </authorList>
    </citation>
    <scope>NUCLEOTIDE SEQUENCE [LARGE SCALE GENOMIC DNA]</scope>
</reference>
<dbReference type="AlphaFoldDB" id="A0A4Y2R8I9"/>
<proteinExistence type="predicted"/>
<dbReference type="Proteomes" id="UP000499080">
    <property type="component" value="Unassembled WGS sequence"/>
</dbReference>
<evidence type="ECO:0000313" key="2">
    <source>
        <dbReference type="Proteomes" id="UP000499080"/>
    </source>
</evidence>
<dbReference type="EMBL" id="BGPR01016154">
    <property type="protein sequence ID" value="GBN72033.1"/>
    <property type="molecule type" value="Genomic_DNA"/>
</dbReference>
<accession>A0A4Y2R8I9</accession>
<comment type="caution">
    <text evidence="1">The sequence shown here is derived from an EMBL/GenBank/DDBJ whole genome shotgun (WGS) entry which is preliminary data.</text>
</comment>
<name>A0A4Y2R8I9_ARAVE</name>
<sequence>MKFLLDEVPKADESKSYSGHYKSKTGIKCSSLLRSIYKYTCLAGRKSRHLIVIPSNDCRPVPKIVLMFLHMEGEQSSPSSKKSISSRALSGRIVEKGILMLISKSGSKSFVRLSTDHRI</sequence>
<organism evidence="1 2">
    <name type="scientific">Araneus ventricosus</name>
    <name type="common">Orbweaver spider</name>
    <name type="synonym">Epeira ventricosa</name>
    <dbReference type="NCBI Taxonomy" id="182803"/>
    <lineage>
        <taxon>Eukaryota</taxon>
        <taxon>Metazoa</taxon>
        <taxon>Ecdysozoa</taxon>
        <taxon>Arthropoda</taxon>
        <taxon>Chelicerata</taxon>
        <taxon>Arachnida</taxon>
        <taxon>Araneae</taxon>
        <taxon>Araneomorphae</taxon>
        <taxon>Entelegynae</taxon>
        <taxon>Araneoidea</taxon>
        <taxon>Araneidae</taxon>
        <taxon>Araneus</taxon>
    </lineage>
</organism>
<protein>
    <submittedName>
        <fullName evidence="1">Uncharacterized protein</fullName>
    </submittedName>
</protein>
<gene>
    <name evidence="1" type="ORF">AVEN_23083_1</name>
</gene>